<dbReference type="Gene3D" id="1.20.58.830">
    <property type="match status" value="2"/>
</dbReference>
<reference evidence="7 8" key="2">
    <citation type="submission" date="2013-02" db="EMBL/GenBank/DDBJ databases">
        <title>The Genome Sequence of Plasmodium falciparum Tanzania (2000708).</title>
        <authorList>
            <consortium name="The Broad Institute Genome Sequencing Platform"/>
            <consortium name="The Broad Institute Genome Sequencing Center for Infectious Disease"/>
            <person name="Neafsey D."/>
            <person name="Cheeseman I."/>
            <person name="Volkman S."/>
            <person name="Adams J."/>
            <person name="Walker B."/>
            <person name="Young S.K."/>
            <person name="Zeng Q."/>
            <person name="Gargeya S."/>
            <person name="Fitzgerald M."/>
            <person name="Haas B."/>
            <person name="Abouelleil A."/>
            <person name="Alvarado L."/>
            <person name="Arachchi H.M."/>
            <person name="Berlin A.M."/>
            <person name="Chapman S.B."/>
            <person name="Dewar J."/>
            <person name="Goldberg J."/>
            <person name="Griggs A."/>
            <person name="Gujja S."/>
            <person name="Hansen M."/>
            <person name="Howarth C."/>
            <person name="Imamovic A."/>
            <person name="Larimer J."/>
            <person name="McCowan C."/>
            <person name="Murphy C."/>
            <person name="Neiman D."/>
            <person name="Pearson M."/>
            <person name="Priest M."/>
            <person name="Roberts A."/>
            <person name="Saif S."/>
            <person name="Shea T."/>
            <person name="Sisk P."/>
            <person name="Sykes S."/>
            <person name="Wortman J."/>
            <person name="Nusbaum C."/>
            <person name="Birren B."/>
        </authorList>
    </citation>
    <scope>NUCLEOTIDE SEQUENCE [LARGE SCALE GENOMIC DNA]</scope>
    <source>
        <strain evidence="8">Tanzania (2000708)</strain>
    </source>
</reference>
<dbReference type="Proteomes" id="UP000030708">
    <property type="component" value="Unassembled WGS sequence"/>
</dbReference>
<dbReference type="InterPro" id="IPR008602">
    <property type="entry name" value="Duffy-antigen-binding"/>
</dbReference>
<feature type="domain" description="Duffy-binding-like" evidence="6">
    <location>
        <begin position="316"/>
        <end position="475"/>
    </location>
</feature>
<name>A0A024W3X8_PLAFA</name>
<evidence type="ECO:0000259" key="3">
    <source>
        <dbReference type="Pfam" id="PF03011"/>
    </source>
</evidence>
<evidence type="ECO:0000259" key="6">
    <source>
        <dbReference type="Pfam" id="PF22672"/>
    </source>
</evidence>
<feature type="domain" description="Duffy-antigen binding" evidence="4">
    <location>
        <begin position="118"/>
        <end position="312"/>
    </location>
</feature>
<protein>
    <submittedName>
        <fullName evidence="7">Erythorcyte membrane protein</fullName>
    </submittedName>
</protein>
<dbReference type="Pfam" id="PF05424">
    <property type="entry name" value="Duffy_binding"/>
    <property type="match status" value="1"/>
</dbReference>
<dbReference type="InterPro" id="IPR054595">
    <property type="entry name" value="DBL_C"/>
</dbReference>
<dbReference type="GO" id="GO:0016020">
    <property type="term" value="C:membrane"/>
    <property type="evidence" value="ECO:0007669"/>
    <property type="project" value="InterPro"/>
</dbReference>
<dbReference type="InterPro" id="IPR004258">
    <property type="entry name" value="DBL"/>
</dbReference>
<evidence type="ECO:0000259" key="4">
    <source>
        <dbReference type="Pfam" id="PF05424"/>
    </source>
</evidence>
<feature type="non-terminal residue" evidence="7">
    <location>
        <position position="797"/>
    </location>
</feature>
<evidence type="ECO:0000313" key="7">
    <source>
        <dbReference type="EMBL" id="ETW35240.1"/>
    </source>
</evidence>
<dbReference type="OrthoDB" id="379270at2759"/>
<evidence type="ECO:0000313" key="8">
    <source>
        <dbReference type="Proteomes" id="UP000030708"/>
    </source>
</evidence>
<dbReference type="FunFam" id="1.20.58.830:FF:000009">
    <property type="entry name" value="Erythrocyte membrane protein 1, PfEMP1"/>
    <property type="match status" value="1"/>
</dbReference>
<evidence type="ECO:0000259" key="5">
    <source>
        <dbReference type="Pfam" id="PF15447"/>
    </source>
</evidence>
<keyword evidence="1" id="KW-0175">Coiled coil</keyword>
<feature type="compositionally biased region" description="Low complexity" evidence="2">
    <location>
        <begin position="576"/>
        <end position="587"/>
    </location>
</feature>
<dbReference type="SUPFAM" id="SSF140924">
    <property type="entry name" value="Duffy binding domain-like"/>
    <property type="match status" value="2"/>
</dbReference>
<dbReference type="Pfam" id="PF03011">
    <property type="entry name" value="PFEMP"/>
    <property type="match status" value="1"/>
</dbReference>
<feature type="domain" description="Duffy-binding-like" evidence="3">
    <location>
        <begin position="665"/>
        <end position="791"/>
    </location>
</feature>
<feature type="region of interest" description="Disordered" evidence="2">
    <location>
        <begin position="477"/>
        <end position="496"/>
    </location>
</feature>
<proteinExistence type="predicted"/>
<dbReference type="Pfam" id="PF15447">
    <property type="entry name" value="NTS"/>
    <property type="match status" value="1"/>
</dbReference>
<gene>
    <name evidence="7" type="ORF">PFTANZ_04052</name>
</gene>
<dbReference type="InterPro" id="IPR042202">
    <property type="entry name" value="Duffy-ag-bd_sf"/>
</dbReference>
<dbReference type="InterPro" id="IPR029210">
    <property type="entry name" value="PfEMP1_NTS"/>
</dbReference>
<dbReference type="GO" id="GO:0046789">
    <property type="term" value="F:host cell surface receptor binding"/>
    <property type="evidence" value="ECO:0007669"/>
    <property type="project" value="InterPro"/>
</dbReference>
<feature type="domain" description="Plasmodium falciparum erythrocyte membrane protein-1 N-terminal segment" evidence="5">
    <location>
        <begin position="17"/>
        <end position="51"/>
    </location>
</feature>
<evidence type="ECO:0000256" key="2">
    <source>
        <dbReference type="SAM" id="MobiDB-lite"/>
    </source>
</evidence>
<feature type="region of interest" description="Disordered" evidence="2">
    <location>
        <begin position="567"/>
        <end position="596"/>
    </location>
</feature>
<organism evidence="7 8">
    <name type="scientific">Plasmodium falciparum Tanzania</name>
    <name type="common">2000708</name>
    <dbReference type="NCBI Taxonomy" id="1036725"/>
    <lineage>
        <taxon>Eukaryota</taxon>
        <taxon>Sar</taxon>
        <taxon>Alveolata</taxon>
        <taxon>Apicomplexa</taxon>
        <taxon>Aconoidasida</taxon>
        <taxon>Haemosporida</taxon>
        <taxon>Plasmodiidae</taxon>
        <taxon>Plasmodium</taxon>
        <taxon>Plasmodium (Laverania)</taxon>
    </lineage>
</organism>
<sequence>MAPGGGQVGGDVIDHQSAKHLLDSIGKIVHKEVKKEAQKRSNGDLKGSLTSVTLLGESVGFSDPCKLINDKVVKLIDARGDPCKKDTNGNDVDRFSDKQGAECNKSKIKDSDKKNKGGACAPYRRLHVCDKNMEKIATSMTKHDLLLDVCLAAKYEGDSLKHYSEKLNVTYTDSPSQLCTELARSFADIGDIVRGKDLYLGGNTKEKKKREDLEKNLKNIFENITKGNTELSTLPIEKVREYWWELNRKEVWKAITCEANGTYFHATCGRGRDATLTQNNCRCGDGKKPGTNADNPNTDPPTYFDYVPQYLRWFEEWAEDFCRKKKKKLENVKKQCRGDNGTDRYCSRNGFDCEKTVNARGKVRMGKGCTDCFFACYPYVDWIENQRKQFDKQKKIYDKEIKKYKNGASVSSNRRQKRDAGGTTKYEGYEKIFYKKLQETEYKDVGKFLQLLNEEKACKEVKDSEGGTIHFETVGTTTTIGENGGTSGTSGTNDKNEGTFYRSKYCQPCPDCGMKKNNNGEWEHKKNGNCTRGNLYKPIDNAKPTPIKILKSGENQKEIENKLNEFCDENKNDTPNSNGNSVASGSADHGDEKKSDKDSLYEEWKCYKGEDVQKVGQDDDDEQDYENMKNAGGLCILPNPKKNKEESRSNPQNEPEQFQKTYNDFFNFWVAHMLKDSIHWKKKLQRCLQNGNPMKCKDKCKGDCKCFESWVEQKKEKEWNPIKQHFYQQKDIVKKGPIVFTHDGVLEGVLKLEFYKDNSENNSEENSKNSLDEEEAEELKHIREIIEKKNQGEEAGG</sequence>
<dbReference type="EMBL" id="KI926483">
    <property type="protein sequence ID" value="ETW35240.1"/>
    <property type="molecule type" value="Genomic_DNA"/>
</dbReference>
<feature type="region of interest" description="Disordered" evidence="2">
    <location>
        <begin position="612"/>
        <end position="656"/>
    </location>
</feature>
<evidence type="ECO:0000256" key="1">
    <source>
        <dbReference type="SAM" id="Coils"/>
    </source>
</evidence>
<feature type="coiled-coil region" evidence="1">
    <location>
        <begin position="203"/>
        <end position="230"/>
    </location>
</feature>
<dbReference type="Gene3D" id="1.20.1310.20">
    <property type="entry name" value="Duffy-antigen binding domain"/>
    <property type="match status" value="1"/>
</dbReference>
<accession>A0A024W3X8</accession>
<dbReference type="Pfam" id="PF22672">
    <property type="entry name" value="DBL_C"/>
    <property type="match status" value="1"/>
</dbReference>
<dbReference type="AlphaFoldDB" id="A0A024W3X8"/>
<reference evidence="7 8" key="1">
    <citation type="submission" date="2013-02" db="EMBL/GenBank/DDBJ databases">
        <title>The Genome Annotation of Plasmodium falciparum Tanzania (2000708).</title>
        <authorList>
            <consortium name="The Broad Institute Genome Sequencing Platform"/>
            <consortium name="The Broad Institute Genome Sequencing Center for Infectious Disease"/>
            <person name="Neafsey D."/>
            <person name="Hoffman S."/>
            <person name="Volkman S."/>
            <person name="Rosenthal P."/>
            <person name="Walker B."/>
            <person name="Young S.K."/>
            <person name="Zeng Q."/>
            <person name="Gargeya S."/>
            <person name="Fitzgerald M."/>
            <person name="Haas B."/>
            <person name="Abouelleil A."/>
            <person name="Allen A.W."/>
            <person name="Alvarado L."/>
            <person name="Arachchi H.M."/>
            <person name="Berlin A.M."/>
            <person name="Chapman S.B."/>
            <person name="Gainer-Dewar J."/>
            <person name="Goldberg J."/>
            <person name="Griggs A."/>
            <person name="Gujja S."/>
            <person name="Hansen M."/>
            <person name="Howarth C."/>
            <person name="Imamovic A."/>
            <person name="Ireland A."/>
            <person name="Larimer J."/>
            <person name="McCowan C."/>
            <person name="Murphy C."/>
            <person name="Pearson M."/>
            <person name="Poon T.W."/>
            <person name="Priest M."/>
            <person name="Roberts A."/>
            <person name="Saif S."/>
            <person name="Shea T."/>
            <person name="Sisk P."/>
            <person name="Sykes S."/>
            <person name="Wortman J."/>
            <person name="Nusbaum C."/>
            <person name="Birren B."/>
        </authorList>
    </citation>
    <scope>NUCLEOTIDE SEQUENCE [LARGE SCALE GENOMIC DNA]</scope>
    <source>
        <strain evidence="8">Tanzania (2000708)</strain>
    </source>
</reference>